<dbReference type="InParanoid" id="A0A0G4EZT2"/>
<dbReference type="InterPro" id="IPR000850">
    <property type="entry name" value="Adenylat/UMP-CMP_kin"/>
</dbReference>
<dbReference type="PRINTS" id="PR00094">
    <property type="entry name" value="ADENYLTKNASE"/>
</dbReference>
<reference evidence="6 7" key="1">
    <citation type="submission" date="2014-11" db="EMBL/GenBank/DDBJ databases">
        <authorList>
            <person name="Zhu J."/>
            <person name="Qi W."/>
            <person name="Song R."/>
        </authorList>
    </citation>
    <scope>NUCLEOTIDE SEQUENCE [LARGE SCALE GENOMIC DNA]</scope>
</reference>
<evidence type="ECO:0008006" key="8">
    <source>
        <dbReference type="Google" id="ProtNLM"/>
    </source>
</evidence>
<dbReference type="Proteomes" id="UP000041254">
    <property type="component" value="Unassembled WGS sequence"/>
</dbReference>
<dbReference type="OMA" id="YHEMLDG"/>
<keyword evidence="1 4" id="KW-0808">Transferase</keyword>
<dbReference type="AlphaFoldDB" id="A0A0G4EZT2"/>
<proteinExistence type="inferred from homology"/>
<feature type="compositionally biased region" description="Low complexity" evidence="5">
    <location>
        <begin position="1"/>
        <end position="30"/>
    </location>
</feature>
<dbReference type="EMBL" id="CDMY01000355">
    <property type="protein sequence ID" value="CEM04659.1"/>
    <property type="molecule type" value="Genomic_DNA"/>
</dbReference>
<dbReference type="NCBIfam" id="TIGR01351">
    <property type="entry name" value="adk"/>
    <property type="match status" value="1"/>
</dbReference>
<dbReference type="HAMAP" id="MF_00235">
    <property type="entry name" value="Adenylate_kinase_Adk"/>
    <property type="match status" value="1"/>
</dbReference>
<dbReference type="Gene3D" id="3.40.50.300">
    <property type="entry name" value="P-loop containing nucleotide triphosphate hydrolases"/>
    <property type="match status" value="1"/>
</dbReference>
<protein>
    <recommendedName>
        <fullName evidence="8">Adenylate kinase active site lid domain-containing protein</fullName>
    </recommendedName>
</protein>
<dbReference type="InterPro" id="IPR033690">
    <property type="entry name" value="Adenylat_kinase_CS"/>
</dbReference>
<accession>A0A0G4EZT2</accession>
<dbReference type="CDD" id="cd01428">
    <property type="entry name" value="ADK"/>
    <property type="match status" value="1"/>
</dbReference>
<evidence type="ECO:0000256" key="5">
    <source>
        <dbReference type="SAM" id="MobiDB-lite"/>
    </source>
</evidence>
<sequence length="263" mass="28617">MASADAASFRSSDSSASTSSSSSGPLFRSPPSRPRLPASRRRPSPSLRGQPSMRGPQIIIAGAPGVGKGTQCDFIKQQYGVIHLSTGDILRAAVNEGTELGNKAKEYMEAGDLVPDDLIIAIVVTRLQQGDCVEEGWLLDGFPRTKSQAEALKEAGIQADKFLLLEAPDQLIIDRVVYRRTDPATGKIYNLKTNPPGPEVDGSKLIQRSDDTEDTIRVRLQKFKDNCDEILGCYQDILVRIDGAEEPSTVFKKIQDAMETVQV</sequence>
<keyword evidence="7" id="KW-1185">Reference proteome</keyword>
<keyword evidence="2" id="KW-0547">Nucleotide-binding</keyword>
<dbReference type="OrthoDB" id="439792at2759"/>
<dbReference type="GO" id="GO:0004017">
    <property type="term" value="F:AMP kinase activity"/>
    <property type="evidence" value="ECO:0007669"/>
    <property type="project" value="InterPro"/>
</dbReference>
<name>A0A0G4EZT2_VITBC</name>
<keyword evidence="3 4" id="KW-0418">Kinase</keyword>
<dbReference type="PROSITE" id="PS00113">
    <property type="entry name" value="ADENYLATE_KINASE"/>
    <property type="match status" value="1"/>
</dbReference>
<gene>
    <name evidence="6" type="ORF">Vbra_14076</name>
</gene>
<evidence type="ECO:0000313" key="7">
    <source>
        <dbReference type="Proteomes" id="UP000041254"/>
    </source>
</evidence>
<dbReference type="Pfam" id="PF00406">
    <property type="entry name" value="ADK"/>
    <property type="match status" value="1"/>
</dbReference>
<evidence type="ECO:0000256" key="1">
    <source>
        <dbReference type="ARBA" id="ARBA00022679"/>
    </source>
</evidence>
<feature type="region of interest" description="Disordered" evidence="5">
    <location>
        <begin position="1"/>
        <end position="58"/>
    </location>
</feature>
<dbReference type="STRING" id="1169540.A0A0G4EZT2"/>
<organism evidence="6 7">
    <name type="scientific">Vitrella brassicaformis (strain CCMP3155)</name>
    <dbReference type="NCBI Taxonomy" id="1169540"/>
    <lineage>
        <taxon>Eukaryota</taxon>
        <taxon>Sar</taxon>
        <taxon>Alveolata</taxon>
        <taxon>Colpodellida</taxon>
        <taxon>Vitrellaceae</taxon>
        <taxon>Vitrella</taxon>
    </lineage>
</organism>
<dbReference type="VEuPathDB" id="CryptoDB:Vbra_14076"/>
<comment type="similarity">
    <text evidence="4">Belongs to the adenylate kinase family.</text>
</comment>
<dbReference type="InterPro" id="IPR006259">
    <property type="entry name" value="Adenyl_kin_sub"/>
</dbReference>
<evidence type="ECO:0000313" key="6">
    <source>
        <dbReference type="EMBL" id="CEM04659.1"/>
    </source>
</evidence>
<evidence type="ECO:0000256" key="4">
    <source>
        <dbReference type="RuleBase" id="RU003330"/>
    </source>
</evidence>
<dbReference type="PANTHER" id="PTHR23359">
    <property type="entry name" value="NUCLEOTIDE KINASE"/>
    <property type="match status" value="1"/>
</dbReference>
<dbReference type="SUPFAM" id="SSF52540">
    <property type="entry name" value="P-loop containing nucleoside triphosphate hydrolases"/>
    <property type="match status" value="1"/>
</dbReference>
<dbReference type="GO" id="GO:0005524">
    <property type="term" value="F:ATP binding"/>
    <property type="evidence" value="ECO:0007669"/>
    <property type="project" value="InterPro"/>
</dbReference>
<evidence type="ECO:0000256" key="2">
    <source>
        <dbReference type="ARBA" id="ARBA00022741"/>
    </source>
</evidence>
<evidence type="ECO:0000256" key="3">
    <source>
        <dbReference type="ARBA" id="ARBA00022777"/>
    </source>
</evidence>
<dbReference type="InterPro" id="IPR027417">
    <property type="entry name" value="P-loop_NTPase"/>
</dbReference>
<dbReference type="PhylomeDB" id="A0A0G4EZT2"/>